<evidence type="ECO:0000313" key="2">
    <source>
        <dbReference type="Proteomes" id="UP001163321"/>
    </source>
</evidence>
<organism evidence="1 2">
    <name type="scientific">Peronosclerospora sorghi</name>
    <dbReference type="NCBI Taxonomy" id="230839"/>
    <lineage>
        <taxon>Eukaryota</taxon>
        <taxon>Sar</taxon>
        <taxon>Stramenopiles</taxon>
        <taxon>Oomycota</taxon>
        <taxon>Peronosporomycetes</taxon>
        <taxon>Peronosporales</taxon>
        <taxon>Peronosporaceae</taxon>
        <taxon>Peronosclerospora</taxon>
    </lineage>
</organism>
<proteinExistence type="predicted"/>
<dbReference type="Proteomes" id="UP001163321">
    <property type="component" value="Chromosome 7"/>
</dbReference>
<comment type="caution">
    <text evidence="1">The sequence shown here is derived from an EMBL/GenBank/DDBJ whole genome shotgun (WGS) entry which is preliminary data.</text>
</comment>
<gene>
    <name evidence="1" type="ORF">PsorP6_015156</name>
</gene>
<accession>A0ACC0VTC9</accession>
<name>A0ACC0VTC9_9STRA</name>
<protein>
    <submittedName>
        <fullName evidence="1">Uncharacterized protein</fullName>
    </submittedName>
</protein>
<sequence>MKALTSFLVAGTVFGISNALSSQGPAPGNRSEQQTWNAFVEFAQKYKKPYLNDDNNSMEVQQRYSTFKENLAFINEHNQAYDQGIETFGVAVNALADLTEDEFNAMKGYRAPSAGLAAATFTKPANMSELPAEWDWRTRNVVTPVKDQRKCGSCWAFSAVAAMETAYALSTGTLESFSEQELVDCTQGGSFTCTNGGIMDPGFDEIITHHKGKIQLEKDYPYTGLSEGVCKARDDKAVGSFTSYVDIPTGDEDALLAAVATKGVVAAGIDSTGPLASSTGEIVAQQIWTMRSRYLAAHTDDEFKKLQSYSARSDGQAAATFTKLNMSALPATWDWRPRNVVTSVKNQGDCSTCWAFSVVAAMETAYTLSTGTLESFSEQELVDCTLGDIYSCYNTGWMPDGYEEIIYHHKGKIQLEKDYNYTGVSKGAWRARDDKAVGRFTSYVEVPEGDEDALLAAVVTKGVMSVGIDAFGHRFQFYSSGLYNRHQCGKAQDKLNHGVAVVGFGMYKGKKP</sequence>
<keyword evidence="2" id="KW-1185">Reference proteome</keyword>
<evidence type="ECO:0000313" key="1">
    <source>
        <dbReference type="EMBL" id="KAI9909169.1"/>
    </source>
</evidence>
<reference evidence="1 2" key="1">
    <citation type="journal article" date="2022" name="bioRxiv">
        <title>The genome of the oomycete Peronosclerospora sorghi, a cosmopolitan pathogen of maize and sorghum, is inflated with dispersed pseudogenes.</title>
        <authorList>
            <person name="Fletcher K."/>
            <person name="Martin F."/>
            <person name="Isakeit T."/>
            <person name="Cavanaugh K."/>
            <person name="Magill C."/>
            <person name="Michelmore R."/>
        </authorList>
    </citation>
    <scope>NUCLEOTIDE SEQUENCE [LARGE SCALE GENOMIC DNA]</scope>
    <source>
        <strain evidence="1">P6</strain>
    </source>
</reference>
<dbReference type="EMBL" id="CM047586">
    <property type="protein sequence ID" value="KAI9909169.1"/>
    <property type="molecule type" value="Genomic_DNA"/>
</dbReference>